<dbReference type="InterPro" id="IPR005467">
    <property type="entry name" value="His_kinase_dom"/>
</dbReference>
<dbReference type="GO" id="GO:0000155">
    <property type="term" value="F:phosphorelay sensor kinase activity"/>
    <property type="evidence" value="ECO:0007669"/>
    <property type="project" value="InterPro"/>
</dbReference>
<dbReference type="Proteomes" id="UP000316471">
    <property type="component" value="Unassembled WGS sequence"/>
</dbReference>
<evidence type="ECO:0000313" key="7">
    <source>
        <dbReference type="Proteomes" id="UP000316471"/>
    </source>
</evidence>
<feature type="transmembrane region" description="Helical" evidence="4">
    <location>
        <begin position="106"/>
        <end position="123"/>
    </location>
</feature>
<accession>A0A562M3H9</accession>
<evidence type="ECO:0000313" key="6">
    <source>
        <dbReference type="EMBL" id="TWI14161.1"/>
    </source>
</evidence>
<dbReference type="PANTHER" id="PTHR43065:SF52">
    <property type="entry name" value="SENSOR PROTEIN KINASE PILS"/>
    <property type="match status" value="1"/>
</dbReference>
<reference evidence="6 7" key="1">
    <citation type="journal article" date="2015" name="Stand. Genomic Sci.">
        <title>Genomic Encyclopedia of Bacterial and Archaeal Type Strains, Phase III: the genomes of soil and plant-associated and newly described type strains.</title>
        <authorList>
            <person name="Whitman W.B."/>
            <person name="Woyke T."/>
            <person name="Klenk H.P."/>
            <person name="Zhou Y."/>
            <person name="Lilburn T.G."/>
            <person name="Beck B.J."/>
            <person name="De Vos P."/>
            <person name="Vandamme P."/>
            <person name="Eisen J.A."/>
            <person name="Garrity G."/>
            <person name="Hugenholtz P."/>
            <person name="Kyrpides N.C."/>
        </authorList>
    </citation>
    <scope>NUCLEOTIDE SEQUENCE [LARGE SCALE GENOMIC DNA]</scope>
    <source>
        <strain evidence="6 7">CGMCC 1.10136</strain>
    </source>
</reference>
<dbReference type="PANTHER" id="PTHR43065">
    <property type="entry name" value="SENSOR HISTIDINE KINASE"/>
    <property type="match status" value="1"/>
</dbReference>
<evidence type="ECO:0000259" key="5">
    <source>
        <dbReference type="PROSITE" id="PS50109"/>
    </source>
</evidence>
<proteinExistence type="predicted"/>
<keyword evidence="7" id="KW-1185">Reference proteome</keyword>
<gene>
    <name evidence="6" type="ORF">IP93_00154</name>
</gene>
<comment type="caution">
    <text evidence="6">The sequence shown here is derived from an EMBL/GenBank/DDBJ whole genome shotgun (WGS) entry which is preliminary data.</text>
</comment>
<dbReference type="SMART" id="SM00387">
    <property type="entry name" value="HATPase_c"/>
    <property type="match status" value="1"/>
</dbReference>
<protein>
    <recommendedName>
        <fullName evidence="2">histidine kinase</fullName>
        <ecNumber evidence="2">2.7.13.3</ecNumber>
    </recommendedName>
</protein>
<keyword evidence="3" id="KW-0597">Phosphoprotein</keyword>
<evidence type="ECO:0000256" key="1">
    <source>
        <dbReference type="ARBA" id="ARBA00000085"/>
    </source>
</evidence>
<feature type="transmembrane region" description="Helical" evidence="4">
    <location>
        <begin position="21"/>
        <end position="42"/>
    </location>
</feature>
<comment type="catalytic activity">
    <reaction evidence="1">
        <text>ATP + protein L-histidine = ADP + protein N-phospho-L-histidine.</text>
        <dbReference type="EC" id="2.7.13.3"/>
    </reaction>
</comment>
<dbReference type="SMART" id="SM00388">
    <property type="entry name" value="HisKA"/>
    <property type="match status" value="1"/>
</dbReference>
<dbReference type="InterPro" id="IPR003594">
    <property type="entry name" value="HATPase_dom"/>
</dbReference>
<dbReference type="CDD" id="cd00082">
    <property type="entry name" value="HisKA"/>
    <property type="match status" value="1"/>
</dbReference>
<feature type="domain" description="Histidine kinase" evidence="5">
    <location>
        <begin position="322"/>
        <end position="533"/>
    </location>
</feature>
<evidence type="ECO:0000256" key="2">
    <source>
        <dbReference type="ARBA" id="ARBA00012438"/>
    </source>
</evidence>
<evidence type="ECO:0000256" key="4">
    <source>
        <dbReference type="SAM" id="Phobius"/>
    </source>
</evidence>
<dbReference type="InterPro" id="IPR036890">
    <property type="entry name" value="HATPase_C_sf"/>
</dbReference>
<feature type="transmembrane region" description="Helical" evidence="4">
    <location>
        <begin position="54"/>
        <end position="74"/>
    </location>
</feature>
<name>A0A562M3H9_9GAMM</name>
<dbReference type="Gene3D" id="1.10.287.130">
    <property type="match status" value="1"/>
</dbReference>
<dbReference type="EMBL" id="VLKP01000001">
    <property type="protein sequence ID" value="TWI14161.1"/>
    <property type="molecule type" value="Genomic_DNA"/>
</dbReference>
<keyword evidence="4" id="KW-0812">Transmembrane</keyword>
<dbReference type="OrthoDB" id="9815750at2"/>
<keyword evidence="6" id="KW-0418">Kinase</keyword>
<keyword evidence="4" id="KW-1133">Transmembrane helix</keyword>
<dbReference type="AlphaFoldDB" id="A0A562M3H9"/>
<feature type="transmembrane region" description="Helical" evidence="4">
    <location>
        <begin position="81"/>
        <end position="100"/>
    </location>
</feature>
<dbReference type="Pfam" id="PF00512">
    <property type="entry name" value="HisKA"/>
    <property type="match status" value="1"/>
</dbReference>
<dbReference type="Gene3D" id="3.30.565.10">
    <property type="entry name" value="Histidine kinase-like ATPase, C-terminal domain"/>
    <property type="match status" value="1"/>
</dbReference>
<dbReference type="Pfam" id="PF25323">
    <property type="entry name" value="6TM_PilS"/>
    <property type="match status" value="1"/>
</dbReference>
<dbReference type="InterPro" id="IPR036097">
    <property type="entry name" value="HisK_dim/P_sf"/>
</dbReference>
<dbReference type="SUPFAM" id="SSF55874">
    <property type="entry name" value="ATPase domain of HSP90 chaperone/DNA topoisomerase II/histidine kinase"/>
    <property type="match status" value="1"/>
</dbReference>
<evidence type="ECO:0000256" key="3">
    <source>
        <dbReference type="ARBA" id="ARBA00022553"/>
    </source>
</evidence>
<dbReference type="Pfam" id="PF02518">
    <property type="entry name" value="HATPase_c"/>
    <property type="match status" value="1"/>
</dbReference>
<keyword evidence="4" id="KW-0472">Membrane</keyword>
<dbReference type="EC" id="2.7.13.3" evidence="2"/>
<feature type="transmembrane region" description="Helical" evidence="4">
    <location>
        <begin position="128"/>
        <end position="146"/>
    </location>
</feature>
<dbReference type="PRINTS" id="PR00344">
    <property type="entry name" value="BCTRLSENSOR"/>
</dbReference>
<dbReference type="InterPro" id="IPR003661">
    <property type="entry name" value="HisK_dim/P_dom"/>
</dbReference>
<organism evidence="6 7">
    <name type="scientific">Aerolutibacter ruishenii</name>
    <dbReference type="NCBI Taxonomy" id="686800"/>
    <lineage>
        <taxon>Bacteria</taxon>
        <taxon>Pseudomonadati</taxon>
        <taxon>Pseudomonadota</taxon>
        <taxon>Gammaproteobacteria</taxon>
        <taxon>Lysobacterales</taxon>
        <taxon>Lysobacteraceae</taxon>
        <taxon>Aerolutibacter</taxon>
    </lineage>
</organism>
<sequence>MLFFRPTPDASDADRALRRELYFFTLYRVFEAVLLVFVLFGPLPDLAGDARHPVFARGLSLAYLVVSVVLFLVGGRGDVRIHTVVGVAVDLLLGTLAIHALPASGASIALMLAFNVGAGALLLRTRYGIAIAGLATTALIGEYTWSHLVEGGAGMTLGQVLLTSAAYLTLAGLTSTLGRQLREGYNLAEARGAEAAQLSEVNELIIRRMRTGVLLVDGQDNIRLANEAASLLMGEAGDADAQGIRHLGVALPELARRLQRWRAGETEASPMQISPDQPEVVPRFTRLLANSDQVLIFLDDTALAARRAESLTLATLGRFSASLAHEIRNPLAAINYAVQLLEESPDIPTADRRLLEIIRQQGTRMNGIVENVLGLARRDHAKPEHVDLGEQVRQFVDDYRQGHPLEDDTVQATTPKAPVPALVDPRQLHQVLTALVYNALTYGRMPGQPARVTVRVTADGSGQPMIEVLDRGPGIPERVQSQLFRPFFTTSSHGTGLGLYIARELCRANQASLDYVPVPGGGACFRLRLQGPTTARRT</sequence>
<dbReference type="SUPFAM" id="SSF47384">
    <property type="entry name" value="Homodimeric domain of signal transducing histidine kinase"/>
    <property type="match status" value="1"/>
</dbReference>
<dbReference type="RefSeq" id="WP_144811029.1">
    <property type="nucleotide sequence ID" value="NZ_VLKP01000001.1"/>
</dbReference>
<dbReference type="InterPro" id="IPR004358">
    <property type="entry name" value="Sig_transdc_His_kin-like_C"/>
</dbReference>
<dbReference type="PROSITE" id="PS50109">
    <property type="entry name" value="HIS_KIN"/>
    <property type="match status" value="1"/>
</dbReference>
<keyword evidence="6" id="KW-0808">Transferase</keyword>